<comment type="caution">
    <text evidence="2">The sequence shown here is derived from an EMBL/GenBank/DDBJ whole genome shotgun (WGS) entry which is preliminary data.</text>
</comment>
<reference evidence="2 3" key="1">
    <citation type="submission" date="2024-02" db="EMBL/GenBank/DDBJ databases">
        <authorList>
            <person name="Chen Y."/>
            <person name="Shah S."/>
            <person name="Dougan E. K."/>
            <person name="Thang M."/>
            <person name="Chan C."/>
        </authorList>
    </citation>
    <scope>NUCLEOTIDE SEQUENCE [LARGE SCALE GENOMIC DNA]</scope>
</reference>
<protein>
    <submittedName>
        <fullName evidence="2">Uncharacterized protein</fullName>
    </submittedName>
</protein>
<accession>A0ABP0RMX9</accession>
<proteinExistence type="predicted"/>
<evidence type="ECO:0000256" key="1">
    <source>
        <dbReference type="SAM" id="MobiDB-lite"/>
    </source>
</evidence>
<feature type="compositionally biased region" description="Basic residues" evidence="1">
    <location>
        <begin position="801"/>
        <end position="811"/>
    </location>
</feature>
<evidence type="ECO:0000313" key="2">
    <source>
        <dbReference type="EMBL" id="CAK9101683.1"/>
    </source>
</evidence>
<name>A0ABP0RMX9_9DINO</name>
<feature type="region of interest" description="Disordered" evidence="1">
    <location>
        <begin position="522"/>
        <end position="564"/>
    </location>
</feature>
<dbReference type="Proteomes" id="UP001642464">
    <property type="component" value="Unassembled WGS sequence"/>
</dbReference>
<sequence length="822" mass="88957">MDAARALGALSLSLLEPLELPSHSPYCLAGPWRLDLPSFGAGICLGLILLPLAEICLALRWLALRSLADQRGPEGRRLYRSAPSVEELSALEREVKDLKEELRGVVALVGSLAAEVQGLRALVGGHDSYPDSVASSKGNTFSLVSEIRLADAEEQRDRERQAEARPSVAPFLETEREAAVKSIGLFLGRAARGEPRGPSGRERIDLASRYWVVVKSFEGEEFSPVKVFNRWAAARDLVKKGQDLGQSVFVGLPALQDVRLALSTGGFTWGGAAEVETVEGEALPYVFVDGRVDFNYPAGLLEIHEPEFISTQVILVSLLEEQTLVALPQAAWHRLRAHRQLPLNSLSKATLVEVAVAEPDDRHTLSSVENSLKVWLGFLRADLVALIQFLEEEEGLHEQTLTFAPDGTAGIVPYAQALVDVARDHFAFFSALEKEPELPESGSPDLTARVATLEETLSQVAANMQELLNMQKTDARNGASLKPSSPVAAYPLLDQAVVRSALQAGVPSDVLQEMQTLMAAAGPAKRLKEHRAAPPKVTNDLSESEDEDPQAAASGLVDSGLNSQDPMTQAVVKLTDIMSTLTADKRKKKAGALETALDGVHGSGGDGVSSGAGRRSAIARRALMKALTTSPQELSQIIERNLLEDLAGRTRTPGQPEPTFSARAWVEHRSFIGAYKTLAHAAWGVSAILDCLVSGKIEEGRARAGLLLLQLDQTAADRGNWQLAATLSLEPQPPFTVLAQHHPPDTAMGEQPFSKLLDPRFAEVALAHLKDTEEYLEKRKKLQRGALKKEEVQSGEETAVPKRKAKARPRRNQGEGAQHTEA</sequence>
<organism evidence="2 3">
    <name type="scientific">Durusdinium trenchii</name>
    <dbReference type="NCBI Taxonomy" id="1381693"/>
    <lineage>
        <taxon>Eukaryota</taxon>
        <taxon>Sar</taxon>
        <taxon>Alveolata</taxon>
        <taxon>Dinophyceae</taxon>
        <taxon>Suessiales</taxon>
        <taxon>Symbiodiniaceae</taxon>
        <taxon>Durusdinium</taxon>
    </lineage>
</organism>
<evidence type="ECO:0000313" key="3">
    <source>
        <dbReference type="Proteomes" id="UP001642464"/>
    </source>
</evidence>
<feature type="region of interest" description="Disordered" evidence="1">
    <location>
        <begin position="782"/>
        <end position="822"/>
    </location>
</feature>
<keyword evidence="3" id="KW-1185">Reference proteome</keyword>
<gene>
    <name evidence="2" type="ORF">SCF082_LOCUS47535</name>
</gene>
<dbReference type="EMBL" id="CAXAMM010041895">
    <property type="protein sequence ID" value="CAK9101683.1"/>
    <property type="molecule type" value="Genomic_DNA"/>
</dbReference>